<proteinExistence type="predicted"/>
<organism evidence="5 6">
    <name type="scientific">Streptomyces alanosinicus</name>
    <dbReference type="NCBI Taxonomy" id="68171"/>
    <lineage>
        <taxon>Bacteria</taxon>
        <taxon>Bacillati</taxon>
        <taxon>Actinomycetota</taxon>
        <taxon>Actinomycetes</taxon>
        <taxon>Kitasatosporales</taxon>
        <taxon>Streptomycetaceae</taxon>
        <taxon>Streptomyces</taxon>
    </lineage>
</organism>
<reference evidence="5" key="2">
    <citation type="submission" date="2020-09" db="EMBL/GenBank/DDBJ databases">
        <authorList>
            <person name="Sun Q."/>
            <person name="Ohkuma M."/>
        </authorList>
    </citation>
    <scope>NUCLEOTIDE SEQUENCE</scope>
    <source>
        <strain evidence="5">JCM 4714</strain>
    </source>
</reference>
<feature type="transmembrane region" description="Helical" evidence="3">
    <location>
        <begin position="92"/>
        <end position="113"/>
    </location>
</feature>
<dbReference type="RefSeq" id="WP_229882302.1">
    <property type="nucleotide sequence ID" value="NZ_BMVG01000041.1"/>
</dbReference>
<dbReference type="PANTHER" id="PTHR43294:SF21">
    <property type="entry name" value="CATION TRANSPORTING ATPASE"/>
    <property type="match status" value="1"/>
</dbReference>
<keyword evidence="3" id="KW-0472">Membrane</keyword>
<dbReference type="EMBL" id="BMVG01000041">
    <property type="protein sequence ID" value="GHE13502.1"/>
    <property type="molecule type" value="Genomic_DNA"/>
</dbReference>
<dbReference type="InterPro" id="IPR050510">
    <property type="entry name" value="Cation_transp_ATPase_P-type"/>
</dbReference>
<protein>
    <recommendedName>
        <fullName evidence="4">Cation-transporting P-type ATPase C-terminal domain-containing protein</fullName>
    </recommendedName>
</protein>
<dbReference type="Proteomes" id="UP000655443">
    <property type="component" value="Unassembled WGS sequence"/>
</dbReference>
<sequence>MCAAFFWHIHASGIPYAEFTRSSPVHLEAITIVQAGIVVRQFFNALAVRTDRQSVFRAGLLSNPWLIGAGCVGIALMAAISDGPPLQAVFHTAPLTAADWAVLAAFGALLPAAEETRKRALRRRRTSPKGGTP</sequence>
<dbReference type="Pfam" id="PF00689">
    <property type="entry name" value="Cation_ATPase_C"/>
    <property type="match status" value="1"/>
</dbReference>
<dbReference type="AlphaFoldDB" id="A0A919D8J4"/>
<evidence type="ECO:0000256" key="3">
    <source>
        <dbReference type="SAM" id="Phobius"/>
    </source>
</evidence>
<name>A0A919D8J4_9ACTN</name>
<dbReference type="PANTHER" id="PTHR43294">
    <property type="entry name" value="SODIUM/POTASSIUM-TRANSPORTING ATPASE SUBUNIT ALPHA"/>
    <property type="match status" value="1"/>
</dbReference>
<feature type="domain" description="Cation-transporting P-type ATPase C-terminal" evidence="4">
    <location>
        <begin position="19"/>
        <end position="119"/>
    </location>
</feature>
<accession>A0A919D8J4</accession>
<gene>
    <name evidence="5" type="ORF">GCM10010339_80680</name>
</gene>
<evidence type="ECO:0000313" key="6">
    <source>
        <dbReference type="Proteomes" id="UP000655443"/>
    </source>
</evidence>
<keyword evidence="2" id="KW-1003">Cell membrane</keyword>
<evidence type="ECO:0000256" key="1">
    <source>
        <dbReference type="ARBA" id="ARBA00004651"/>
    </source>
</evidence>
<dbReference type="Gene3D" id="1.20.1110.10">
    <property type="entry name" value="Calcium-transporting ATPase, transmembrane domain"/>
    <property type="match status" value="1"/>
</dbReference>
<reference evidence="5" key="1">
    <citation type="journal article" date="2014" name="Int. J. Syst. Evol. Microbiol.">
        <title>Complete genome sequence of Corynebacterium casei LMG S-19264T (=DSM 44701T), isolated from a smear-ripened cheese.</title>
        <authorList>
            <consortium name="US DOE Joint Genome Institute (JGI-PGF)"/>
            <person name="Walter F."/>
            <person name="Albersmeier A."/>
            <person name="Kalinowski J."/>
            <person name="Ruckert C."/>
        </authorList>
    </citation>
    <scope>NUCLEOTIDE SEQUENCE</scope>
    <source>
        <strain evidence="5">JCM 4714</strain>
    </source>
</reference>
<comment type="caution">
    <text evidence="5">The sequence shown here is derived from an EMBL/GenBank/DDBJ whole genome shotgun (WGS) entry which is preliminary data.</text>
</comment>
<evidence type="ECO:0000259" key="4">
    <source>
        <dbReference type="Pfam" id="PF00689"/>
    </source>
</evidence>
<evidence type="ECO:0000313" key="5">
    <source>
        <dbReference type="EMBL" id="GHE13502.1"/>
    </source>
</evidence>
<comment type="subcellular location">
    <subcellularLocation>
        <location evidence="1">Cell membrane</location>
        <topology evidence="1">Multi-pass membrane protein</topology>
    </subcellularLocation>
</comment>
<feature type="transmembrane region" description="Helical" evidence="3">
    <location>
        <begin position="60"/>
        <end position="80"/>
    </location>
</feature>
<dbReference type="InterPro" id="IPR006068">
    <property type="entry name" value="ATPase_P-typ_cation-transptr_C"/>
</dbReference>
<dbReference type="GO" id="GO:0005886">
    <property type="term" value="C:plasma membrane"/>
    <property type="evidence" value="ECO:0007669"/>
    <property type="project" value="UniProtKB-SubCell"/>
</dbReference>
<dbReference type="InterPro" id="IPR023298">
    <property type="entry name" value="ATPase_P-typ_TM_dom_sf"/>
</dbReference>
<dbReference type="SUPFAM" id="SSF81665">
    <property type="entry name" value="Calcium ATPase, transmembrane domain M"/>
    <property type="match status" value="1"/>
</dbReference>
<keyword evidence="3" id="KW-0812">Transmembrane</keyword>
<keyword evidence="3" id="KW-1133">Transmembrane helix</keyword>
<evidence type="ECO:0000256" key="2">
    <source>
        <dbReference type="ARBA" id="ARBA00022475"/>
    </source>
</evidence>
<keyword evidence="6" id="KW-1185">Reference proteome</keyword>